<name>A0A1V9EWH9_9BACT</name>
<evidence type="ECO:0000259" key="6">
    <source>
        <dbReference type="Pfam" id="PF07980"/>
    </source>
</evidence>
<dbReference type="InterPro" id="IPR012944">
    <property type="entry name" value="SusD_RagB_dom"/>
</dbReference>
<evidence type="ECO:0000313" key="7">
    <source>
        <dbReference type="EMBL" id="OQP50496.1"/>
    </source>
</evidence>
<dbReference type="Gene3D" id="1.25.40.390">
    <property type="match status" value="1"/>
</dbReference>
<keyword evidence="4" id="KW-0472">Membrane</keyword>
<dbReference type="RefSeq" id="WP_165758864.1">
    <property type="nucleotide sequence ID" value="NZ_FOCZ01000001.1"/>
</dbReference>
<feature type="domain" description="RagB/SusD" evidence="6">
    <location>
        <begin position="12"/>
        <end position="101"/>
    </location>
</feature>
<evidence type="ECO:0000256" key="3">
    <source>
        <dbReference type="ARBA" id="ARBA00022729"/>
    </source>
</evidence>
<evidence type="ECO:0000256" key="4">
    <source>
        <dbReference type="ARBA" id="ARBA00023136"/>
    </source>
</evidence>
<evidence type="ECO:0000256" key="5">
    <source>
        <dbReference type="ARBA" id="ARBA00023237"/>
    </source>
</evidence>
<sequence>MSQAADADGGLDIYVFRYADVWLMLAESASENNDPTTALTAVNEIRKRSFGATGVFTANLSKEDMASYLFKERAVEFYGEGQRRLDLIRWGKLYNSVKTAAATEDAFVAGPFVQLPAMRH</sequence>
<keyword evidence="8" id="KW-1185">Reference proteome</keyword>
<dbReference type="AlphaFoldDB" id="A0A1V9EWH9"/>
<dbReference type="STRING" id="354355.SAMN05660816_00697"/>
<proteinExistence type="inferred from homology"/>
<keyword evidence="3" id="KW-0732">Signal</keyword>
<protein>
    <recommendedName>
        <fullName evidence="6">RagB/SusD domain-containing protein</fullName>
    </recommendedName>
</protein>
<evidence type="ECO:0000256" key="1">
    <source>
        <dbReference type="ARBA" id="ARBA00004442"/>
    </source>
</evidence>
<organism evidence="7 8">
    <name type="scientific">Niastella yeongjuensis</name>
    <dbReference type="NCBI Taxonomy" id="354355"/>
    <lineage>
        <taxon>Bacteria</taxon>
        <taxon>Pseudomonadati</taxon>
        <taxon>Bacteroidota</taxon>
        <taxon>Chitinophagia</taxon>
        <taxon>Chitinophagales</taxon>
        <taxon>Chitinophagaceae</taxon>
        <taxon>Niastella</taxon>
    </lineage>
</organism>
<dbReference type="SUPFAM" id="SSF48452">
    <property type="entry name" value="TPR-like"/>
    <property type="match status" value="1"/>
</dbReference>
<comment type="subcellular location">
    <subcellularLocation>
        <location evidence="1">Cell outer membrane</location>
    </subcellularLocation>
</comment>
<comment type="similarity">
    <text evidence="2">Belongs to the SusD family.</text>
</comment>
<evidence type="ECO:0000313" key="8">
    <source>
        <dbReference type="Proteomes" id="UP000192610"/>
    </source>
</evidence>
<dbReference type="Pfam" id="PF07980">
    <property type="entry name" value="SusD_RagB"/>
    <property type="match status" value="1"/>
</dbReference>
<accession>A0A1V9EWH9</accession>
<dbReference type="InterPro" id="IPR011990">
    <property type="entry name" value="TPR-like_helical_dom_sf"/>
</dbReference>
<keyword evidence="5" id="KW-0998">Cell outer membrane</keyword>
<dbReference type="EMBL" id="LVXG01000012">
    <property type="protein sequence ID" value="OQP50496.1"/>
    <property type="molecule type" value="Genomic_DNA"/>
</dbReference>
<evidence type="ECO:0000256" key="2">
    <source>
        <dbReference type="ARBA" id="ARBA00006275"/>
    </source>
</evidence>
<dbReference type="GO" id="GO:0009279">
    <property type="term" value="C:cell outer membrane"/>
    <property type="evidence" value="ECO:0007669"/>
    <property type="project" value="UniProtKB-SubCell"/>
</dbReference>
<gene>
    <name evidence="7" type="ORF">A4H97_01245</name>
</gene>
<dbReference type="Proteomes" id="UP000192610">
    <property type="component" value="Unassembled WGS sequence"/>
</dbReference>
<reference evidence="8" key="1">
    <citation type="submission" date="2016-04" db="EMBL/GenBank/DDBJ databases">
        <authorList>
            <person name="Chen L."/>
            <person name="Zhuang W."/>
            <person name="Wang G."/>
        </authorList>
    </citation>
    <scope>NUCLEOTIDE SEQUENCE [LARGE SCALE GENOMIC DNA]</scope>
    <source>
        <strain evidence="8">17621</strain>
    </source>
</reference>
<comment type="caution">
    <text evidence="7">The sequence shown here is derived from an EMBL/GenBank/DDBJ whole genome shotgun (WGS) entry which is preliminary data.</text>
</comment>